<dbReference type="EMBL" id="SJTH01000056">
    <property type="protein sequence ID" value="TCJ01618.1"/>
    <property type="molecule type" value="Genomic_DNA"/>
</dbReference>
<sequence length="101" mass="11981">MDKRLAEIQKRLTNEQKDLTIFVRHVFDEYDKKADEHRRLMASNALAGIKTSGVEEKVFYDTIQETKQWMLDVLERTVQDFEHTGDKNWNKNFPDGVHDKV</sequence>
<dbReference type="AlphaFoldDB" id="A0A4R1AQ61"/>
<accession>A0A4R1AQ61</accession>
<reference evidence="1 2" key="1">
    <citation type="submission" date="2019-03" db="EMBL/GenBank/DDBJ databases">
        <authorList>
            <person name="Jensen L."/>
            <person name="Storgaard J."/>
            <person name="Sulaj E."/>
            <person name="Schramm A."/>
            <person name="Marshall I.P.G."/>
        </authorList>
    </citation>
    <scope>NUCLEOTIDE SEQUENCE [LARGE SCALE GENOMIC DNA]</scope>
    <source>
        <strain evidence="1 2">2017H2G3</strain>
    </source>
</reference>
<organism evidence="1 2">
    <name type="scientific">Cytobacillus praedii</name>
    <dbReference type="NCBI Taxonomy" id="1742358"/>
    <lineage>
        <taxon>Bacteria</taxon>
        <taxon>Bacillati</taxon>
        <taxon>Bacillota</taxon>
        <taxon>Bacilli</taxon>
        <taxon>Bacillales</taxon>
        <taxon>Bacillaceae</taxon>
        <taxon>Cytobacillus</taxon>
    </lineage>
</organism>
<dbReference type="Proteomes" id="UP000293846">
    <property type="component" value="Unassembled WGS sequence"/>
</dbReference>
<proteinExistence type="predicted"/>
<dbReference type="OrthoDB" id="2874037at2"/>
<name>A0A4R1AQ61_9BACI</name>
<keyword evidence="2" id="KW-1185">Reference proteome</keyword>
<evidence type="ECO:0000313" key="2">
    <source>
        <dbReference type="Proteomes" id="UP000293846"/>
    </source>
</evidence>
<dbReference type="RefSeq" id="WP_131238488.1">
    <property type="nucleotide sequence ID" value="NZ_JARMQF010000013.1"/>
</dbReference>
<evidence type="ECO:0000313" key="1">
    <source>
        <dbReference type="EMBL" id="TCJ01618.1"/>
    </source>
</evidence>
<comment type="caution">
    <text evidence="1">The sequence shown here is derived from an EMBL/GenBank/DDBJ whole genome shotgun (WGS) entry which is preliminary data.</text>
</comment>
<protein>
    <submittedName>
        <fullName evidence="1">Uncharacterized protein</fullName>
    </submittedName>
</protein>
<gene>
    <name evidence="1" type="ORF">E0Y62_23295</name>
</gene>